<keyword evidence="5" id="KW-0732">Signal</keyword>
<feature type="signal peptide" evidence="5">
    <location>
        <begin position="1"/>
        <end position="19"/>
    </location>
</feature>
<evidence type="ECO:0000256" key="3">
    <source>
        <dbReference type="ARBA" id="ARBA00022525"/>
    </source>
</evidence>
<organism evidence="7 8">
    <name type="scientific">Leptidea sinapis</name>
    <dbReference type="NCBI Taxonomy" id="189913"/>
    <lineage>
        <taxon>Eukaryota</taxon>
        <taxon>Metazoa</taxon>
        <taxon>Ecdysozoa</taxon>
        <taxon>Arthropoda</taxon>
        <taxon>Hexapoda</taxon>
        <taxon>Insecta</taxon>
        <taxon>Pterygota</taxon>
        <taxon>Neoptera</taxon>
        <taxon>Endopterygota</taxon>
        <taxon>Lepidoptera</taxon>
        <taxon>Glossata</taxon>
        <taxon>Ditrysia</taxon>
        <taxon>Papilionoidea</taxon>
        <taxon>Pieridae</taxon>
        <taxon>Dismorphiinae</taxon>
        <taxon>Leptidea</taxon>
    </lineage>
</organism>
<keyword evidence="8" id="KW-1185">Reference proteome</keyword>
<evidence type="ECO:0000256" key="1">
    <source>
        <dbReference type="ARBA" id="ARBA00004613"/>
    </source>
</evidence>
<name>A0A5E4PNW3_9NEOP</name>
<feature type="domain" description="Lipase" evidence="6">
    <location>
        <begin position="155"/>
        <end position="214"/>
    </location>
</feature>
<dbReference type="PANTHER" id="PTHR11610:SF150">
    <property type="entry name" value="FI01825P-RELATED"/>
    <property type="match status" value="1"/>
</dbReference>
<dbReference type="Proteomes" id="UP000324832">
    <property type="component" value="Unassembled WGS sequence"/>
</dbReference>
<evidence type="ECO:0000259" key="6">
    <source>
        <dbReference type="Pfam" id="PF00151"/>
    </source>
</evidence>
<feature type="non-terminal residue" evidence="7">
    <location>
        <position position="236"/>
    </location>
</feature>
<accession>A0A5E4PNW3</accession>
<evidence type="ECO:0000256" key="5">
    <source>
        <dbReference type="SAM" id="SignalP"/>
    </source>
</evidence>
<reference evidence="7 8" key="1">
    <citation type="submission" date="2017-07" db="EMBL/GenBank/DDBJ databases">
        <authorList>
            <person name="Talla V."/>
            <person name="Backstrom N."/>
        </authorList>
    </citation>
    <scope>NUCLEOTIDE SEQUENCE [LARGE SCALE GENOMIC DNA]</scope>
</reference>
<dbReference type="Gene3D" id="3.40.50.1820">
    <property type="entry name" value="alpha/beta hydrolase"/>
    <property type="match status" value="2"/>
</dbReference>
<keyword evidence="3" id="KW-0964">Secreted</keyword>
<evidence type="ECO:0000256" key="2">
    <source>
        <dbReference type="ARBA" id="ARBA00010701"/>
    </source>
</evidence>
<protein>
    <recommendedName>
        <fullName evidence="6">Lipase domain-containing protein</fullName>
    </recommendedName>
</protein>
<proteinExistence type="inferred from homology"/>
<dbReference type="AlphaFoldDB" id="A0A5E4PNW3"/>
<evidence type="ECO:0000313" key="7">
    <source>
        <dbReference type="EMBL" id="VVC86676.1"/>
    </source>
</evidence>
<comment type="similarity">
    <text evidence="2 4">Belongs to the AB hydrolase superfamily. Lipase family.</text>
</comment>
<dbReference type="GO" id="GO:0005615">
    <property type="term" value="C:extracellular space"/>
    <property type="evidence" value="ECO:0007669"/>
    <property type="project" value="TreeGrafter"/>
</dbReference>
<dbReference type="Pfam" id="PF00151">
    <property type="entry name" value="Lipase"/>
    <property type="match status" value="1"/>
</dbReference>
<dbReference type="InterPro" id="IPR000734">
    <property type="entry name" value="TAG_lipase"/>
</dbReference>
<evidence type="ECO:0000313" key="8">
    <source>
        <dbReference type="Proteomes" id="UP000324832"/>
    </source>
</evidence>
<dbReference type="EMBL" id="FZQP02000007">
    <property type="protein sequence ID" value="VVC86676.1"/>
    <property type="molecule type" value="Genomic_DNA"/>
</dbReference>
<dbReference type="InterPro" id="IPR029058">
    <property type="entry name" value="AB_hydrolase_fold"/>
</dbReference>
<dbReference type="InterPro" id="IPR013818">
    <property type="entry name" value="Lipase"/>
</dbReference>
<gene>
    <name evidence="7" type="ORF">LSINAPIS_LOCUS454</name>
</gene>
<comment type="subcellular location">
    <subcellularLocation>
        <location evidence="1">Secreted</location>
    </subcellularLocation>
</comment>
<dbReference type="GO" id="GO:0016298">
    <property type="term" value="F:lipase activity"/>
    <property type="evidence" value="ECO:0007669"/>
    <property type="project" value="InterPro"/>
</dbReference>
<dbReference type="GO" id="GO:0016042">
    <property type="term" value="P:lipid catabolic process"/>
    <property type="evidence" value="ECO:0007669"/>
    <property type="project" value="TreeGrafter"/>
</dbReference>
<dbReference type="SUPFAM" id="SSF53474">
    <property type="entry name" value="alpha/beta-Hydrolases"/>
    <property type="match status" value="1"/>
</dbReference>
<sequence length="236" mass="26939">MGQSVGMLWFLCVIIAVSAEAIQWDTPTPYDPVWFASVQTHAPVPTLNETRFWYWSWVSEQDVQFRLFTRKNPFEHQMLKTNDTSSLRNSHFNFDNKVKVLTHGWLNHVVDWGNAANVNYILASYNVAMVGRVLTEFLNFLINEGVSMDDVHLIGLDPALPLFTLGNKDARLDKHDARHVEVIHTCGGYLGFASPLGHIDFYPNGGTRQPGCGFDYRDVPFTAVRCQDYDELYYEG</sequence>
<dbReference type="PANTHER" id="PTHR11610">
    <property type="entry name" value="LIPASE"/>
    <property type="match status" value="1"/>
</dbReference>
<feature type="chain" id="PRO_5022966962" description="Lipase domain-containing protein" evidence="5">
    <location>
        <begin position="20"/>
        <end position="236"/>
    </location>
</feature>
<dbReference type="GO" id="GO:0017171">
    <property type="term" value="F:serine hydrolase activity"/>
    <property type="evidence" value="ECO:0007669"/>
    <property type="project" value="TreeGrafter"/>
</dbReference>
<evidence type="ECO:0000256" key="4">
    <source>
        <dbReference type="RuleBase" id="RU004262"/>
    </source>
</evidence>